<feature type="compositionally biased region" description="Polar residues" evidence="1">
    <location>
        <begin position="251"/>
        <end position="294"/>
    </location>
</feature>
<proteinExistence type="predicted"/>
<evidence type="ECO:0000313" key="2">
    <source>
        <dbReference type="EMBL" id="KAF7432902.1"/>
    </source>
</evidence>
<organism evidence="2 3">
    <name type="scientific">Pleurotus ostreatus</name>
    <name type="common">Oyster mushroom</name>
    <name type="synonym">White-rot fungus</name>
    <dbReference type="NCBI Taxonomy" id="5322"/>
    <lineage>
        <taxon>Eukaryota</taxon>
        <taxon>Fungi</taxon>
        <taxon>Dikarya</taxon>
        <taxon>Basidiomycota</taxon>
        <taxon>Agaricomycotina</taxon>
        <taxon>Agaricomycetes</taxon>
        <taxon>Agaricomycetidae</taxon>
        <taxon>Agaricales</taxon>
        <taxon>Pleurotineae</taxon>
        <taxon>Pleurotaceae</taxon>
        <taxon>Pleurotus</taxon>
    </lineage>
</organism>
<evidence type="ECO:0000256" key="1">
    <source>
        <dbReference type="SAM" id="MobiDB-lite"/>
    </source>
</evidence>
<accession>A0A8H7A2R0</accession>
<name>A0A8H7A2R0_PLEOS</name>
<dbReference type="Proteomes" id="UP000623687">
    <property type="component" value="Unassembled WGS sequence"/>
</dbReference>
<feature type="region of interest" description="Disordered" evidence="1">
    <location>
        <begin position="217"/>
        <end position="445"/>
    </location>
</feature>
<dbReference type="RefSeq" id="XP_036632929.1">
    <property type="nucleotide sequence ID" value="XM_036774427.1"/>
</dbReference>
<gene>
    <name evidence="2" type="ORF">PC9H_004846</name>
</gene>
<dbReference type="OrthoDB" id="3263403at2759"/>
<dbReference type="AlphaFoldDB" id="A0A8H7A2R0"/>
<dbReference type="VEuPathDB" id="FungiDB:PC9H_004846"/>
<protein>
    <submittedName>
        <fullName evidence="2">Uncharacterized protein</fullName>
    </submittedName>
</protein>
<feature type="compositionally biased region" description="Low complexity" evidence="1">
    <location>
        <begin position="319"/>
        <end position="331"/>
    </location>
</feature>
<reference evidence="2" key="1">
    <citation type="submission" date="2019-07" db="EMBL/GenBank/DDBJ databases">
        <authorList>
            <person name="Palmer J.M."/>
        </authorList>
    </citation>
    <scope>NUCLEOTIDE SEQUENCE</scope>
    <source>
        <strain evidence="2">PC9</strain>
    </source>
</reference>
<dbReference type="GeneID" id="59374664"/>
<sequence>MTSWNGGSSSPAGTSTRSGARMQTKDLRPQVTEILSKTANGCLQELGYFPGLLQQYKAAEARAREWQGENIKLFADNRKLSIALKDTQALLKPEAKQAMLALQEQLHCAQLELQRAHSEVGALMNERTVLQSRIAAMETDRQAFMLQYENLRRSYANAFDELQIIRGRARAMQQASTSSHQGQPIVAQSQTRRSSSEQFHQIQQPVAAPLAIQYTLPHGHHSRRPSSASIPIAHSNSSASTSSLAGKQHALTINTHISTRPQHTSTYAPYTPITPSHQTPPTQNTAMHVSQRPSSDGAMPHRPGSTSWVGAHGTAKFHGQGPRSQQGSPKPGSGGFPYPSPIAQPSSSSLHQAIIIPPSDHKPRVTSGAAGPSSPSESISASGSHPSSSIAHAYPHPSIDLSRRTPSTSSPEQAHEALTPADTPSMPVMEAPQSSPMLKRSSVDMANDDDQSILIGGMSRKKPRMEVHVEEDSKAMVVDRSLSETGAEQALLDHSHVSEELVQCKQEQDELLPDDERPVMNGDTSMAAGDGEREVEERLEEVMYQDDEGVNTTCFLCMRVPDAVPHDCRWC</sequence>
<keyword evidence="3" id="KW-1185">Reference proteome</keyword>
<feature type="compositionally biased region" description="Polar residues" evidence="1">
    <location>
        <begin position="1"/>
        <end position="18"/>
    </location>
</feature>
<comment type="caution">
    <text evidence="2">The sequence shown here is derived from an EMBL/GenBank/DDBJ whole genome shotgun (WGS) entry which is preliminary data.</text>
</comment>
<feature type="region of interest" description="Disordered" evidence="1">
    <location>
        <begin position="173"/>
        <end position="202"/>
    </location>
</feature>
<feature type="region of interest" description="Disordered" evidence="1">
    <location>
        <begin position="509"/>
        <end position="535"/>
    </location>
</feature>
<feature type="compositionally biased region" description="Low complexity" evidence="1">
    <location>
        <begin position="367"/>
        <end position="393"/>
    </location>
</feature>
<evidence type="ECO:0000313" key="3">
    <source>
        <dbReference type="Proteomes" id="UP000623687"/>
    </source>
</evidence>
<feature type="region of interest" description="Disordered" evidence="1">
    <location>
        <begin position="1"/>
        <end position="24"/>
    </location>
</feature>
<dbReference type="EMBL" id="JACETU010000003">
    <property type="protein sequence ID" value="KAF7432902.1"/>
    <property type="molecule type" value="Genomic_DNA"/>
</dbReference>